<proteinExistence type="predicted"/>
<sequence length="104" mass="10980">MFSSVVDRISRLKRSSCPASSSTAPTSPRSMPAPRSRLVSSSRADAAPIDAASRRSVNCTQGRSAGAEDCSSRPSDCACSKKARRAWRSPTTREASASRSPTCT</sequence>
<evidence type="ECO:0000313" key="3">
    <source>
        <dbReference type="Proteomes" id="UP000740926"/>
    </source>
</evidence>
<dbReference type="AlphaFoldDB" id="A0A9P6XNW6"/>
<feature type="compositionally biased region" description="Polar residues" evidence="1">
    <location>
        <begin position="89"/>
        <end position="104"/>
    </location>
</feature>
<accession>A0A9P6XNW6</accession>
<reference evidence="2 3" key="1">
    <citation type="journal article" date="2020" name="Microb. Genom.">
        <title>Genetic diversity of clinical and environmental Mucorales isolates obtained from an investigation of mucormycosis cases among solid organ transplant recipients.</title>
        <authorList>
            <person name="Nguyen M.H."/>
            <person name="Kaul D."/>
            <person name="Muto C."/>
            <person name="Cheng S.J."/>
            <person name="Richter R.A."/>
            <person name="Bruno V.M."/>
            <person name="Liu G."/>
            <person name="Beyhan S."/>
            <person name="Sundermann A.J."/>
            <person name="Mounaud S."/>
            <person name="Pasculle A.W."/>
            <person name="Nierman W.C."/>
            <person name="Driscoll E."/>
            <person name="Cumbie R."/>
            <person name="Clancy C.J."/>
            <person name="Dupont C.L."/>
        </authorList>
    </citation>
    <scope>NUCLEOTIDE SEQUENCE [LARGE SCALE GENOMIC DNA]</scope>
    <source>
        <strain evidence="2 3">GL24</strain>
    </source>
</reference>
<evidence type="ECO:0000256" key="1">
    <source>
        <dbReference type="SAM" id="MobiDB-lite"/>
    </source>
</evidence>
<comment type="caution">
    <text evidence="2">The sequence shown here is derived from an EMBL/GenBank/DDBJ whole genome shotgun (WGS) entry which is preliminary data.</text>
</comment>
<dbReference type="EMBL" id="JAANIU010015465">
    <property type="protein sequence ID" value="KAG1529354.1"/>
    <property type="molecule type" value="Genomic_DNA"/>
</dbReference>
<organism evidence="2 3">
    <name type="scientific">Rhizopus delemar</name>
    <dbReference type="NCBI Taxonomy" id="936053"/>
    <lineage>
        <taxon>Eukaryota</taxon>
        <taxon>Fungi</taxon>
        <taxon>Fungi incertae sedis</taxon>
        <taxon>Mucoromycota</taxon>
        <taxon>Mucoromycotina</taxon>
        <taxon>Mucoromycetes</taxon>
        <taxon>Mucorales</taxon>
        <taxon>Mucorineae</taxon>
        <taxon>Rhizopodaceae</taxon>
        <taxon>Rhizopus</taxon>
    </lineage>
</organism>
<dbReference type="Proteomes" id="UP000740926">
    <property type="component" value="Unassembled WGS sequence"/>
</dbReference>
<evidence type="ECO:0000313" key="2">
    <source>
        <dbReference type="EMBL" id="KAG1529354.1"/>
    </source>
</evidence>
<protein>
    <submittedName>
        <fullName evidence="2">Uncharacterized protein</fullName>
    </submittedName>
</protein>
<feature type="region of interest" description="Disordered" evidence="1">
    <location>
        <begin position="1"/>
        <end position="104"/>
    </location>
</feature>
<feature type="compositionally biased region" description="Low complexity" evidence="1">
    <location>
        <begin position="15"/>
        <end position="37"/>
    </location>
</feature>
<keyword evidence="3" id="KW-1185">Reference proteome</keyword>
<name>A0A9P6XNW6_9FUNG</name>
<gene>
    <name evidence="2" type="ORF">G6F50_018059</name>
</gene>